<accession>A0ABS9QFA7</accession>
<evidence type="ECO:0000313" key="2">
    <source>
        <dbReference type="EMBL" id="MCG7506055.1"/>
    </source>
</evidence>
<gene>
    <name evidence="2" type="ORF">L4923_13610</name>
</gene>
<feature type="chain" id="PRO_5046545697" evidence="1">
    <location>
        <begin position="23"/>
        <end position="366"/>
    </location>
</feature>
<dbReference type="EMBL" id="JAKREW010000011">
    <property type="protein sequence ID" value="MCG7506055.1"/>
    <property type="molecule type" value="Genomic_DNA"/>
</dbReference>
<dbReference type="RefSeq" id="WP_239365874.1">
    <property type="nucleotide sequence ID" value="NZ_JAKREW010000011.1"/>
</dbReference>
<dbReference type="NCBIfam" id="NF047509">
    <property type="entry name" value="Rv3131_FMN_oxido"/>
    <property type="match status" value="1"/>
</dbReference>
<sequence>MNRRRVIVGGSALALASAAAFSFSRIGSMEGYATAVAATRAKLAQPPALIDLIRYATLAANGHNTQPWRFRTGQGRITILPDFTRRTPVVDPDDHHLFASLGCAAENLAIAAAEQGWRGEPRFDASGDGSVVLEFGAGPAERSVLFAAIPERQSTRAEYDGRSVTAADLVLLAAASCIPGVDLHLITDGQEIERVLDFVVSGNTMQMADPAFERELKHWLRFNPRQALETGDGLFSAASGNPSAPPWLGGLLFDFFFDAAKENDKYARQLRSSAGIAIFVSEHDDKEHWVRAGRACQRFALQATALGLKHAFVNQPIEVPALRAQLASLVGMSGRRPDIVMRFGYGPVLPYSPRRQVEAVLIPTDA</sequence>
<feature type="signal peptide" evidence="1">
    <location>
        <begin position="1"/>
        <end position="22"/>
    </location>
</feature>
<keyword evidence="3" id="KW-1185">Reference proteome</keyword>
<evidence type="ECO:0000313" key="3">
    <source>
        <dbReference type="Proteomes" id="UP001201701"/>
    </source>
</evidence>
<proteinExistence type="predicted"/>
<reference evidence="2 3" key="1">
    <citation type="submission" date="2022-02" db="EMBL/GenBank/DDBJ databases">
        <title>Draft genome sequence of Mezorhizobium retamae strain IRAMC:0171 isolated from Retama raetam nodules.</title>
        <authorList>
            <person name="Bengaied R."/>
            <person name="Sbissi I."/>
            <person name="Huber K."/>
            <person name="Ghodbane F."/>
            <person name="Nouioui I."/>
            <person name="Tarhouni M."/>
            <person name="Gtari M."/>
        </authorList>
    </citation>
    <scope>NUCLEOTIDE SEQUENCE [LARGE SCALE GENOMIC DNA]</scope>
    <source>
        <strain evidence="2 3">IRAMC:0171</strain>
    </source>
</reference>
<organism evidence="2 3">
    <name type="scientific">Mesorhizobium retamae</name>
    <dbReference type="NCBI Taxonomy" id="2912854"/>
    <lineage>
        <taxon>Bacteria</taxon>
        <taxon>Pseudomonadati</taxon>
        <taxon>Pseudomonadota</taxon>
        <taxon>Alphaproteobacteria</taxon>
        <taxon>Hyphomicrobiales</taxon>
        <taxon>Phyllobacteriaceae</taxon>
        <taxon>Mesorhizobium</taxon>
    </lineage>
</organism>
<dbReference type="InterPro" id="IPR000415">
    <property type="entry name" value="Nitroreductase-like"/>
</dbReference>
<keyword evidence="1" id="KW-0732">Signal</keyword>
<name>A0ABS9QFA7_9HYPH</name>
<comment type="caution">
    <text evidence="2">The sequence shown here is derived from an EMBL/GenBank/DDBJ whole genome shotgun (WGS) entry which is preliminary data.</text>
</comment>
<dbReference type="Proteomes" id="UP001201701">
    <property type="component" value="Unassembled WGS sequence"/>
</dbReference>
<evidence type="ECO:0000256" key="1">
    <source>
        <dbReference type="SAM" id="SignalP"/>
    </source>
</evidence>
<protein>
    <submittedName>
        <fullName evidence="2">Nitroreductase family protein</fullName>
    </submittedName>
</protein>
<dbReference type="Gene3D" id="3.40.109.10">
    <property type="entry name" value="NADH Oxidase"/>
    <property type="match status" value="1"/>
</dbReference>
<dbReference type="SUPFAM" id="SSF55469">
    <property type="entry name" value="FMN-dependent nitroreductase-like"/>
    <property type="match status" value="2"/>
</dbReference>